<name>A0A5A5TC57_9CHLR</name>
<reference evidence="3 4" key="1">
    <citation type="submission" date="2019-01" db="EMBL/GenBank/DDBJ databases">
        <title>Draft genome sequence of Dictyobacter sp. Uno17.</title>
        <authorList>
            <person name="Wang C.M."/>
            <person name="Zheng Y."/>
            <person name="Sakai Y."/>
            <person name="Abe K."/>
            <person name="Yokota A."/>
            <person name="Yabe S."/>
        </authorList>
    </citation>
    <scope>NUCLEOTIDE SEQUENCE [LARGE SCALE GENOMIC DNA]</scope>
    <source>
        <strain evidence="3 4">Uno17</strain>
    </source>
</reference>
<evidence type="ECO:0000313" key="3">
    <source>
        <dbReference type="EMBL" id="GCF09091.1"/>
    </source>
</evidence>
<dbReference type="InterPro" id="IPR036812">
    <property type="entry name" value="NAD(P)_OxRdtase_dom_sf"/>
</dbReference>
<dbReference type="PANTHER" id="PTHR43364">
    <property type="entry name" value="NADH-SPECIFIC METHYLGLYOXAL REDUCTASE-RELATED"/>
    <property type="match status" value="1"/>
</dbReference>
<protein>
    <submittedName>
        <fullName evidence="3">Oxidoreductase</fullName>
    </submittedName>
</protein>
<dbReference type="FunFam" id="3.20.20.100:FF:000004">
    <property type="entry name" value="Oxidoreductase, aldo/keto reductase"/>
    <property type="match status" value="1"/>
</dbReference>
<dbReference type="InterPro" id="IPR023210">
    <property type="entry name" value="NADP_OxRdtase_dom"/>
</dbReference>
<keyword evidence="4" id="KW-1185">Reference proteome</keyword>
<gene>
    <name evidence="3" type="ORF">KDI_26550</name>
</gene>
<dbReference type="SUPFAM" id="SSF51430">
    <property type="entry name" value="NAD(P)-linked oxidoreductase"/>
    <property type="match status" value="1"/>
</dbReference>
<dbReference type="PANTHER" id="PTHR43364:SF6">
    <property type="entry name" value="OXIDOREDUCTASE-RELATED"/>
    <property type="match status" value="1"/>
</dbReference>
<dbReference type="PRINTS" id="PR00069">
    <property type="entry name" value="ALDKETRDTASE"/>
</dbReference>
<organism evidence="3 4">
    <name type="scientific">Dictyobacter arantiisoli</name>
    <dbReference type="NCBI Taxonomy" id="2014874"/>
    <lineage>
        <taxon>Bacteria</taxon>
        <taxon>Bacillati</taxon>
        <taxon>Chloroflexota</taxon>
        <taxon>Ktedonobacteria</taxon>
        <taxon>Ktedonobacterales</taxon>
        <taxon>Dictyobacteraceae</taxon>
        <taxon>Dictyobacter</taxon>
    </lineage>
</organism>
<dbReference type="Proteomes" id="UP000322530">
    <property type="component" value="Unassembled WGS sequence"/>
</dbReference>
<dbReference type="GO" id="GO:0016491">
    <property type="term" value="F:oxidoreductase activity"/>
    <property type="evidence" value="ECO:0007669"/>
    <property type="project" value="UniProtKB-KW"/>
</dbReference>
<dbReference type="InterPro" id="IPR020471">
    <property type="entry name" value="AKR"/>
</dbReference>
<evidence type="ECO:0000256" key="1">
    <source>
        <dbReference type="ARBA" id="ARBA00023002"/>
    </source>
</evidence>
<sequence>MLTRKIGRTDLEVSALCLGGNVFGWTIDEATSFAVLDTYVQGGGNFIDTANVYSAWVPGHSGGESETILGKWMAARKNREQVIIATKIGMQMGDGKRGLSRDYILQEVDASLRRLQTDYIDLYQAHSDDTNTPLEETLGAFNELIKAGKVRYIGASNYTAERMAEALGISLQHHYDRYECIQPPYNLLNRATYEKNLEALCKEQEISVITYSSLASGFLTGKYQPRQALPESQRAQGVQSNYMNEKGFAVLAQVEEIARTHQATPSQVALAWIIGRPGITAPIASATSVEQTQELLNALNLRITQEEGEHLDKVSGWH</sequence>
<dbReference type="CDD" id="cd19081">
    <property type="entry name" value="AKR_AKR9C1"/>
    <property type="match status" value="1"/>
</dbReference>
<dbReference type="OrthoDB" id="9773828at2"/>
<comment type="caution">
    <text evidence="3">The sequence shown here is derived from an EMBL/GenBank/DDBJ whole genome shotgun (WGS) entry which is preliminary data.</text>
</comment>
<dbReference type="Pfam" id="PF00248">
    <property type="entry name" value="Aldo_ket_red"/>
    <property type="match status" value="1"/>
</dbReference>
<dbReference type="RefSeq" id="WP_149402049.1">
    <property type="nucleotide sequence ID" value="NZ_BIXY01000036.1"/>
</dbReference>
<accession>A0A5A5TC57</accession>
<feature type="domain" description="NADP-dependent oxidoreductase" evidence="2">
    <location>
        <begin position="16"/>
        <end position="314"/>
    </location>
</feature>
<evidence type="ECO:0000313" key="4">
    <source>
        <dbReference type="Proteomes" id="UP000322530"/>
    </source>
</evidence>
<proteinExistence type="predicted"/>
<dbReference type="Gene3D" id="3.20.20.100">
    <property type="entry name" value="NADP-dependent oxidoreductase domain"/>
    <property type="match status" value="1"/>
</dbReference>
<dbReference type="InterPro" id="IPR050523">
    <property type="entry name" value="AKR_Detox_Biosynth"/>
</dbReference>
<dbReference type="AlphaFoldDB" id="A0A5A5TC57"/>
<dbReference type="GO" id="GO:0005829">
    <property type="term" value="C:cytosol"/>
    <property type="evidence" value="ECO:0007669"/>
    <property type="project" value="UniProtKB-ARBA"/>
</dbReference>
<keyword evidence="1" id="KW-0560">Oxidoreductase</keyword>
<evidence type="ECO:0000259" key="2">
    <source>
        <dbReference type="Pfam" id="PF00248"/>
    </source>
</evidence>
<dbReference type="EMBL" id="BIXY01000036">
    <property type="protein sequence ID" value="GCF09091.1"/>
    <property type="molecule type" value="Genomic_DNA"/>
</dbReference>